<keyword evidence="3" id="KW-1185">Reference proteome</keyword>
<dbReference type="Proteomes" id="UP000319267">
    <property type="component" value="Unassembled WGS sequence"/>
</dbReference>
<name>A0A521AKQ1_9FLAO</name>
<dbReference type="OrthoDB" id="1097396at2"/>
<protein>
    <submittedName>
        <fullName evidence="2">The GLUG motif-containing protein</fullName>
    </submittedName>
</protein>
<evidence type="ECO:0000259" key="1">
    <source>
        <dbReference type="Pfam" id="PF07581"/>
    </source>
</evidence>
<organism evidence="2 3">
    <name type="scientific">Flavobacterium nitrogenifigens</name>
    <dbReference type="NCBI Taxonomy" id="1617283"/>
    <lineage>
        <taxon>Bacteria</taxon>
        <taxon>Pseudomonadati</taxon>
        <taxon>Bacteroidota</taxon>
        <taxon>Flavobacteriia</taxon>
        <taxon>Flavobacteriales</taxon>
        <taxon>Flavobacteriaceae</taxon>
        <taxon>Flavobacterium</taxon>
    </lineage>
</organism>
<proteinExistence type="predicted"/>
<dbReference type="InterPro" id="IPR011493">
    <property type="entry name" value="GLUG"/>
</dbReference>
<dbReference type="RefSeq" id="WP_111377963.1">
    <property type="nucleotide sequence ID" value="NZ_CP043612.1"/>
</dbReference>
<dbReference type="PROSITE" id="PS51257">
    <property type="entry name" value="PROKAR_LIPOPROTEIN"/>
    <property type="match status" value="1"/>
</dbReference>
<evidence type="ECO:0000313" key="2">
    <source>
        <dbReference type="EMBL" id="SMO35387.1"/>
    </source>
</evidence>
<dbReference type="Pfam" id="PF07581">
    <property type="entry name" value="Glug"/>
    <property type="match status" value="1"/>
</dbReference>
<sequence>MQQRFFFSLLFALFFISCESNDNNEEIIPEIKPPTVFTPTKWTKGDGTIDDPYQIETPEHLFYLSKIVNEAVPKTPESEIFLGKNFKIMNDIDLNNMLFTPIGKNRELPFFGNLDGNFKKISNLKIKIIDEHLPSGLFGNLNASIKNLSIIDSSIEGVNFVGGFAGETNGNIENCTFEGTIIGKNYVGGIVGLGSVSITNCSFNGSIQGEGDIGGIIGFCYAPTGQIKKCFNKGTIKGISTLGGIVGYKSDCPVQECYNIGNITASEQTAGGIIGWSTGGNNLNVPNYTNNCYNKGKILAQKYTAGIIGRQDSGQVNNCYNTGEISKLSEEYSNPIAKGYDYDFNSVDNCYYLSSSIILDPTIVLIRGTSKDQNYMQTVSFVNDLNKNNSPKAWKQDKTPNINDGYPILSWQ</sequence>
<gene>
    <name evidence="2" type="ORF">SAMN06265220_101241</name>
</gene>
<feature type="domain" description="GLUG" evidence="1">
    <location>
        <begin position="161"/>
        <end position="182"/>
    </location>
</feature>
<accession>A0A521AKQ1</accession>
<dbReference type="Gene3D" id="2.160.20.110">
    <property type="match status" value="1"/>
</dbReference>
<evidence type="ECO:0000313" key="3">
    <source>
        <dbReference type="Proteomes" id="UP000319267"/>
    </source>
</evidence>
<reference evidence="2 3" key="1">
    <citation type="submission" date="2017-05" db="EMBL/GenBank/DDBJ databases">
        <authorList>
            <person name="Varghese N."/>
            <person name="Submissions S."/>
        </authorList>
    </citation>
    <scope>NUCLEOTIDE SEQUENCE [LARGE SCALE GENOMIC DNA]</scope>
    <source>
        <strain evidence="2 3">DSM 29982</strain>
    </source>
</reference>
<dbReference type="AlphaFoldDB" id="A0A521AKQ1"/>
<dbReference type="EMBL" id="FXTQ01000001">
    <property type="protein sequence ID" value="SMO35387.1"/>
    <property type="molecule type" value="Genomic_DNA"/>
</dbReference>